<name>A0A098LL17_9BACT</name>
<dbReference type="OrthoDB" id="9848309at2"/>
<evidence type="ECO:0000256" key="1">
    <source>
        <dbReference type="SAM" id="Phobius"/>
    </source>
</evidence>
<keyword evidence="3" id="KW-1185">Reference proteome</keyword>
<comment type="caution">
    <text evidence="2">The sequence shown here is derived from an EMBL/GenBank/DDBJ whole genome shotgun (WGS) entry which is preliminary data.</text>
</comment>
<evidence type="ECO:0000313" key="3">
    <source>
        <dbReference type="Proteomes" id="UP000030185"/>
    </source>
</evidence>
<keyword evidence="1" id="KW-0472">Membrane</keyword>
<gene>
    <name evidence="2" type="ORF">MYP_4312</name>
</gene>
<keyword evidence="1" id="KW-1133">Transmembrane helix</keyword>
<accession>A0A098LL17</accession>
<dbReference type="RefSeq" id="WP_045467877.1">
    <property type="nucleotide sequence ID" value="NZ_BBLT01000011.1"/>
</dbReference>
<proteinExistence type="predicted"/>
<dbReference type="AlphaFoldDB" id="A0A098LL17"/>
<dbReference type="EMBL" id="BBLT01000011">
    <property type="protein sequence ID" value="GAL87082.1"/>
    <property type="molecule type" value="Genomic_DNA"/>
</dbReference>
<keyword evidence="1" id="KW-0812">Transmembrane</keyword>
<organism evidence="2 3">
    <name type="scientific">Sporocytophaga myxococcoides</name>
    <dbReference type="NCBI Taxonomy" id="153721"/>
    <lineage>
        <taxon>Bacteria</taxon>
        <taxon>Pseudomonadati</taxon>
        <taxon>Bacteroidota</taxon>
        <taxon>Cytophagia</taxon>
        <taxon>Cytophagales</taxon>
        <taxon>Cytophagaceae</taxon>
        <taxon>Sporocytophaga</taxon>
    </lineage>
</organism>
<protein>
    <submittedName>
        <fullName evidence="2">Uncharacterized protein</fullName>
    </submittedName>
</protein>
<dbReference type="Proteomes" id="UP000030185">
    <property type="component" value="Unassembled WGS sequence"/>
</dbReference>
<sequence length="115" mass="12131">MGISDTIKNVGESVTQKGSAVEQTVDVTKDVGSKEGKLVQQAEGALSDAVSPIAAMGTDAAVNAVVAFLKTEEGKKVIVPIAKHLLKKYWWAVAGIAAFEVIGIFATIRFSLSRR</sequence>
<reference evidence="2 3" key="1">
    <citation type="submission" date="2014-09" db="EMBL/GenBank/DDBJ databases">
        <title>Sporocytophaga myxococcoides PG-01 genome sequencing.</title>
        <authorList>
            <person name="Liu L."/>
            <person name="Gao P.J."/>
            <person name="Chen G.J."/>
            <person name="Wang L.S."/>
        </authorList>
    </citation>
    <scope>NUCLEOTIDE SEQUENCE [LARGE SCALE GENOMIC DNA]</scope>
    <source>
        <strain evidence="2 3">PG-01</strain>
    </source>
</reference>
<feature type="transmembrane region" description="Helical" evidence="1">
    <location>
        <begin position="89"/>
        <end position="112"/>
    </location>
</feature>
<evidence type="ECO:0000313" key="2">
    <source>
        <dbReference type="EMBL" id="GAL87082.1"/>
    </source>
</evidence>